<gene>
    <name evidence="1" type="ORF">QJ036_03985</name>
</gene>
<sequence>MAYLGYVGESETDLTAWIGDLFPQLPETYSFLKEIRTEQTVGNL</sequence>
<name>A0AAP4BC20_9FIRM</name>
<dbReference type="Proteomes" id="UP001300383">
    <property type="component" value="Unassembled WGS sequence"/>
</dbReference>
<proteinExistence type="predicted"/>
<dbReference type="AlphaFoldDB" id="A0AAP4BC20"/>
<comment type="caution">
    <text evidence="1">The sequence shown here is derived from an EMBL/GenBank/DDBJ whole genome shotgun (WGS) entry which is preliminary data.</text>
</comment>
<reference evidence="1 2" key="1">
    <citation type="submission" date="2023-05" db="EMBL/GenBank/DDBJ databases">
        <title>[ruminococcus] sp. nov., isolated from a pig farm feces dump.</title>
        <authorList>
            <person name="Chang Y.-H."/>
        </authorList>
    </citation>
    <scope>NUCLEOTIDE SEQUENCE [LARGE SCALE GENOMIC DNA]</scope>
    <source>
        <strain evidence="1 2">YH-rum2234</strain>
    </source>
</reference>
<accession>A0AAP4BC20</accession>
<evidence type="ECO:0000313" key="1">
    <source>
        <dbReference type="EMBL" id="MDI9241639.1"/>
    </source>
</evidence>
<keyword evidence="2" id="KW-1185">Reference proteome</keyword>
<dbReference type="EMBL" id="JASGBQ010000004">
    <property type="protein sequence ID" value="MDI9241639.1"/>
    <property type="molecule type" value="Genomic_DNA"/>
</dbReference>
<organism evidence="1 2">
    <name type="scientific">Fusibacillus kribbianus</name>
    <dbReference type="NCBI Taxonomy" id="3044208"/>
    <lineage>
        <taxon>Bacteria</taxon>
        <taxon>Bacillati</taxon>
        <taxon>Bacillota</taxon>
        <taxon>Clostridia</taxon>
        <taxon>Lachnospirales</taxon>
        <taxon>Lachnospiraceae</taxon>
        <taxon>Fusibacillus</taxon>
    </lineage>
</organism>
<protein>
    <submittedName>
        <fullName evidence="1">Uncharacterized protein</fullName>
    </submittedName>
</protein>
<evidence type="ECO:0000313" key="2">
    <source>
        <dbReference type="Proteomes" id="UP001300383"/>
    </source>
</evidence>